<keyword evidence="2" id="KW-0677">Repeat</keyword>
<protein>
    <submittedName>
        <fullName evidence="3">Leucine-rich repeat-containing protein 58</fullName>
    </submittedName>
</protein>
<evidence type="ECO:0000313" key="3">
    <source>
        <dbReference type="EMBL" id="GBG30613.1"/>
    </source>
</evidence>
<proteinExistence type="predicted"/>
<dbReference type="SMART" id="SM00369">
    <property type="entry name" value="LRR_TYP"/>
    <property type="match status" value="6"/>
</dbReference>
<dbReference type="Proteomes" id="UP000241890">
    <property type="component" value="Unassembled WGS sequence"/>
</dbReference>
<dbReference type="Pfam" id="PF13855">
    <property type="entry name" value="LRR_8"/>
    <property type="match status" value="1"/>
</dbReference>
<dbReference type="PANTHER" id="PTHR45712:SF22">
    <property type="entry name" value="INSULIN-LIKE GROWTH FACTOR-BINDING PROTEIN COMPLEX ACID LABILE SUBUNIT"/>
    <property type="match status" value="1"/>
</dbReference>
<dbReference type="InterPro" id="IPR050333">
    <property type="entry name" value="SLRP"/>
</dbReference>
<sequence length="277" mass="30737">MQGADLYEGPTRLPESIAEMFRLEQLRVYDTLIKEIPDGILAALASTLRSLRIARNPELNLVSEDLAAAASLETLVIDSCAIHHLPAVRAARLTDFTVLRCKLENLDANTYIPSALRVSLAYNCLSAPPRALLCCRALVALNLESNEIEHLDVDLLRALTSLRSLNAKKNRLKEVDATALSQTLEVLELDNNYLEEIPRGLVSLVNLHYLSLKANQITRVPAEVLRKMRLLQDLHLDGNPLSDLLFGHLPRTAQRELQTNPQGDQLLVQIAASFLQG</sequence>
<dbReference type="AlphaFoldDB" id="A0A2R5GPR3"/>
<dbReference type="InterPro" id="IPR001611">
    <property type="entry name" value="Leu-rich_rpt"/>
</dbReference>
<dbReference type="InParanoid" id="A0A2R5GPR3"/>
<reference evidence="3 4" key="1">
    <citation type="submission" date="2017-12" db="EMBL/GenBank/DDBJ databases">
        <title>Sequencing, de novo assembly and annotation of complete genome of a new Thraustochytrid species, strain FCC1311.</title>
        <authorList>
            <person name="Sedici K."/>
            <person name="Godart F."/>
            <person name="Aiese Cigliano R."/>
            <person name="Sanseverino W."/>
            <person name="Barakat M."/>
            <person name="Ortet P."/>
            <person name="Marechal E."/>
            <person name="Cagnac O."/>
            <person name="Amato A."/>
        </authorList>
    </citation>
    <scope>NUCLEOTIDE SEQUENCE [LARGE SCALE GENOMIC DNA]</scope>
</reference>
<organism evidence="3 4">
    <name type="scientific">Hondaea fermentalgiana</name>
    <dbReference type="NCBI Taxonomy" id="2315210"/>
    <lineage>
        <taxon>Eukaryota</taxon>
        <taxon>Sar</taxon>
        <taxon>Stramenopiles</taxon>
        <taxon>Bigyra</taxon>
        <taxon>Labyrinthulomycetes</taxon>
        <taxon>Thraustochytrida</taxon>
        <taxon>Thraustochytriidae</taxon>
        <taxon>Hondaea</taxon>
    </lineage>
</organism>
<gene>
    <name evidence="3" type="ORF">FCC1311_068332</name>
</gene>
<keyword evidence="1" id="KW-0433">Leucine-rich repeat</keyword>
<dbReference type="PROSITE" id="PS51450">
    <property type="entry name" value="LRR"/>
    <property type="match status" value="1"/>
</dbReference>
<dbReference type="EMBL" id="BEYU01000079">
    <property type="protein sequence ID" value="GBG30613.1"/>
    <property type="molecule type" value="Genomic_DNA"/>
</dbReference>
<dbReference type="SUPFAM" id="SSF52058">
    <property type="entry name" value="L domain-like"/>
    <property type="match status" value="1"/>
</dbReference>
<keyword evidence="4" id="KW-1185">Reference proteome</keyword>
<dbReference type="Gene3D" id="3.80.10.10">
    <property type="entry name" value="Ribonuclease Inhibitor"/>
    <property type="match status" value="1"/>
</dbReference>
<dbReference type="PANTHER" id="PTHR45712">
    <property type="entry name" value="AGAP008170-PA"/>
    <property type="match status" value="1"/>
</dbReference>
<comment type="caution">
    <text evidence="3">The sequence shown here is derived from an EMBL/GenBank/DDBJ whole genome shotgun (WGS) entry which is preliminary data.</text>
</comment>
<dbReference type="InterPro" id="IPR003591">
    <property type="entry name" value="Leu-rich_rpt_typical-subtyp"/>
</dbReference>
<evidence type="ECO:0000256" key="1">
    <source>
        <dbReference type="ARBA" id="ARBA00022614"/>
    </source>
</evidence>
<evidence type="ECO:0000313" key="4">
    <source>
        <dbReference type="Proteomes" id="UP000241890"/>
    </source>
</evidence>
<dbReference type="InterPro" id="IPR032675">
    <property type="entry name" value="LRR_dom_sf"/>
</dbReference>
<accession>A0A2R5GPR3</accession>
<dbReference type="OrthoDB" id="676979at2759"/>
<evidence type="ECO:0000256" key="2">
    <source>
        <dbReference type="ARBA" id="ARBA00022737"/>
    </source>
</evidence>
<name>A0A2R5GPR3_9STRA</name>